<dbReference type="Gene3D" id="1.20.1270.280">
    <property type="match status" value="1"/>
</dbReference>
<organism evidence="20 21">
    <name type="scientific">Tetrahymena thermophila (strain SB210)</name>
    <dbReference type="NCBI Taxonomy" id="312017"/>
    <lineage>
        <taxon>Eukaryota</taxon>
        <taxon>Sar</taxon>
        <taxon>Alveolata</taxon>
        <taxon>Ciliophora</taxon>
        <taxon>Intramacronucleata</taxon>
        <taxon>Oligohymenophorea</taxon>
        <taxon>Hymenostomatida</taxon>
        <taxon>Tetrahymenina</taxon>
        <taxon>Tetrahymenidae</taxon>
        <taxon>Tetrahymena</taxon>
    </lineage>
</organism>
<dbReference type="InterPro" id="IPR042228">
    <property type="entry name" value="Dynein_linker_3"/>
</dbReference>
<dbReference type="InterPro" id="IPR024317">
    <property type="entry name" value="Dynein_heavy_chain_D4_dom"/>
</dbReference>
<dbReference type="InterPro" id="IPR043160">
    <property type="entry name" value="Dynein_C_barrel"/>
</dbReference>
<dbReference type="Pfam" id="PF08393">
    <property type="entry name" value="DHC_N2"/>
    <property type="match status" value="1"/>
</dbReference>
<evidence type="ECO:0000256" key="11">
    <source>
        <dbReference type="ARBA" id="ARBA00023054"/>
    </source>
</evidence>
<feature type="transmembrane region" description="Helical" evidence="18">
    <location>
        <begin position="4489"/>
        <end position="4511"/>
    </location>
</feature>
<dbReference type="SUPFAM" id="SSF52540">
    <property type="entry name" value="P-loop containing nucleoside triphosphate hydrolases"/>
    <property type="match status" value="4"/>
</dbReference>
<feature type="compositionally biased region" description="Basic and acidic residues" evidence="17">
    <location>
        <begin position="751"/>
        <end position="771"/>
    </location>
</feature>
<feature type="region of interest" description="Disordered" evidence="17">
    <location>
        <begin position="316"/>
        <end position="347"/>
    </location>
</feature>
<keyword evidence="10" id="KW-0243">Dynein</keyword>
<dbReference type="GO" id="GO:0031514">
    <property type="term" value="C:motile cilium"/>
    <property type="evidence" value="ECO:0007669"/>
    <property type="project" value="UniProtKB-SubCell"/>
</dbReference>
<evidence type="ECO:0000256" key="14">
    <source>
        <dbReference type="ARBA" id="ARBA00023212"/>
    </source>
</evidence>
<dbReference type="Pfam" id="PF12775">
    <property type="entry name" value="AAA_7"/>
    <property type="match status" value="1"/>
</dbReference>
<dbReference type="GO" id="GO:0051959">
    <property type="term" value="F:dynein light intermediate chain binding"/>
    <property type="evidence" value="ECO:0007669"/>
    <property type="project" value="InterPro"/>
</dbReference>
<dbReference type="FunFam" id="3.40.50.300:FF:000063">
    <property type="entry name" value="dynein heavy chain 6, axonemal"/>
    <property type="match status" value="1"/>
</dbReference>
<feature type="region of interest" description="Disordered" evidence="17">
    <location>
        <begin position="748"/>
        <end position="794"/>
    </location>
</feature>
<dbReference type="InterPro" id="IPR004273">
    <property type="entry name" value="Dynein_heavy_D6_P-loop"/>
</dbReference>
<dbReference type="InterPro" id="IPR041658">
    <property type="entry name" value="AAA_lid_11"/>
</dbReference>
<dbReference type="InterPro" id="IPR041589">
    <property type="entry name" value="DNAH3_AAA_lid_1"/>
</dbReference>
<dbReference type="Pfam" id="PF18198">
    <property type="entry name" value="AAA_lid_11"/>
    <property type="match status" value="1"/>
</dbReference>
<evidence type="ECO:0000256" key="12">
    <source>
        <dbReference type="ARBA" id="ARBA00023069"/>
    </source>
</evidence>
<dbReference type="EMBL" id="GG662556">
    <property type="protein sequence ID" value="EAS01815.2"/>
    <property type="molecule type" value="Genomic_DNA"/>
</dbReference>
<evidence type="ECO:0000313" key="21">
    <source>
        <dbReference type="Proteomes" id="UP000009168"/>
    </source>
</evidence>
<dbReference type="Pfam" id="PF12781">
    <property type="entry name" value="AAA_9"/>
    <property type="match status" value="1"/>
</dbReference>
<dbReference type="Pfam" id="PF17857">
    <property type="entry name" value="AAA_lid_1"/>
    <property type="match status" value="1"/>
</dbReference>
<evidence type="ECO:0000256" key="1">
    <source>
        <dbReference type="ARBA" id="ARBA00004230"/>
    </source>
</evidence>
<dbReference type="InterPro" id="IPR041228">
    <property type="entry name" value="Dynein_C"/>
</dbReference>
<dbReference type="FunFam" id="3.40.50.300:FF:002141">
    <property type="entry name" value="Dynein heavy chain"/>
    <property type="match status" value="1"/>
</dbReference>
<dbReference type="eggNOG" id="KOG3595">
    <property type="taxonomic scope" value="Eukaryota"/>
</dbReference>
<dbReference type="Gene3D" id="6.10.140.1060">
    <property type="match status" value="1"/>
</dbReference>
<dbReference type="Gene3D" id="1.10.8.1220">
    <property type="match status" value="1"/>
</dbReference>
<dbReference type="PANTHER" id="PTHR22878:SF68">
    <property type="entry name" value="DYNEIN HEAVY CHAIN 6, AXONEMAL-LIKE"/>
    <property type="match status" value="1"/>
</dbReference>
<comment type="similarity">
    <text evidence="3">Belongs to the dynein heavy chain family.</text>
</comment>
<dbReference type="FunFam" id="1.10.8.720:FF:000001">
    <property type="entry name" value="dynein heavy chain 7, axonemal"/>
    <property type="match status" value="1"/>
</dbReference>
<keyword evidence="9" id="KW-0282">Flagellum</keyword>
<dbReference type="FunFam" id="3.40.50.300:FF:000049">
    <property type="entry name" value="Dynein, axonemal, heavy chain 5"/>
    <property type="match status" value="1"/>
</dbReference>
<dbReference type="InterPro" id="IPR003593">
    <property type="entry name" value="AAA+_ATPase"/>
</dbReference>
<keyword evidence="15" id="KW-0966">Cell projection</keyword>
<feature type="coiled-coil region" evidence="16">
    <location>
        <begin position="3250"/>
        <end position="3319"/>
    </location>
</feature>
<dbReference type="FunFam" id="1.10.8.1220:FF:000001">
    <property type="entry name" value="Dynein axonemal heavy chain 5"/>
    <property type="match status" value="1"/>
</dbReference>
<feature type="region of interest" description="Disordered" evidence="17">
    <location>
        <begin position="165"/>
        <end position="207"/>
    </location>
</feature>
<evidence type="ECO:0000256" key="8">
    <source>
        <dbReference type="ARBA" id="ARBA00022840"/>
    </source>
</evidence>
<dbReference type="GO" id="GO:0008569">
    <property type="term" value="F:minus-end-directed microtubule motor activity"/>
    <property type="evidence" value="ECO:0007669"/>
    <property type="project" value="InterPro"/>
</dbReference>
<evidence type="ECO:0000256" key="18">
    <source>
        <dbReference type="SAM" id="Phobius"/>
    </source>
</evidence>
<dbReference type="SMART" id="SM00382">
    <property type="entry name" value="AAA"/>
    <property type="match status" value="2"/>
</dbReference>
<keyword evidence="11 16" id="KW-0175">Coiled coil</keyword>
<dbReference type="InterPro" id="IPR041466">
    <property type="entry name" value="Dynein_AAA5_ext"/>
</dbReference>
<evidence type="ECO:0000256" key="4">
    <source>
        <dbReference type="ARBA" id="ARBA00022490"/>
    </source>
</evidence>
<dbReference type="Pfam" id="PF03028">
    <property type="entry name" value="Dynein_heavy"/>
    <property type="match status" value="1"/>
</dbReference>
<dbReference type="GO" id="GO:0005874">
    <property type="term" value="C:microtubule"/>
    <property type="evidence" value="ECO:0007669"/>
    <property type="project" value="UniProtKB-KW"/>
</dbReference>
<dbReference type="InterPro" id="IPR035706">
    <property type="entry name" value="AAA_9"/>
</dbReference>
<dbReference type="InterPro" id="IPR013602">
    <property type="entry name" value="Dynein_heavy_linker"/>
</dbReference>
<keyword evidence="21" id="KW-1185">Reference proteome</keyword>
<keyword evidence="12" id="KW-0969">Cilium</keyword>
<dbReference type="STRING" id="312017.I7M304"/>
<dbReference type="Gene3D" id="1.10.287.2620">
    <property type="match status" value="1"/>
</dbReference>
<feature type="region of interest" description="Disordered" evidence="17">
    <location>
        <begin position="1"/>
        <end position="23"/>
    </location>
</feature>
<dbReference type="FunFam" id="1.20.920.20:FF:000001">
    <property type="entry name" value="dynein heavy chain 2, axonemal"/>
    <property type="match status" value="1"/>
</dbReference>
<keyword evidence="7" id="KW-0547">Nucleotide-binding</keyword>
<keyword evidence="18" id="KW-0812">Transmembrane</keyword>
<evidence type="ECO:0000256" key="9">
    <source>
        <dbReference type="ARBA" id="ARBA00022846"/>
    </source>
</evidence>
<dbReference type="Gene3D" id="3.40.50.300">
    <property type="entry name" value="P-loop containing nucleotide triphosphate hydrolases"/>
    <property type="match status" value="5"/>
</dbReference>
<dbReference type="FunFam" id="3.20.180.20:FF:000003">
    <property type="entry name" value="Dynein heavy chain 12, axonemal"/>
    <property type="match status" value="1"/>
</dbReference>
<dbReference type="Gene3D" id="1.20.140.100">
    <property type="entry name" value="Dynein heavy chain, N-terminal domain 2"/>
    <property type="match status" value="1"/>
</dbReference>
<dbReference type="Pfam" id="PF18199">
    <property type="entry name" value="Dynein_C"/>
    <property type="match status" value="1"/>
</dbReference>
<evidence type="ECO:0000256" key="17">
    <source>
        <dbReference type="SAM" id="MobiDB-lite"/>
    </source>
</evidence>
<keyword evidence="8" id="KW-0067">ATP-binding</keyword>
<dbReference type="FunFam" id="1.10.8.710:FF:000004">
    <property type="entry name" value="Dynein axonemal heavy chain 6"/>
    <property type="match status" value="1"/>
</dbReference>
<protein>
    <submittedName>
        <fullName evidence="20">Dynein heavy chain, amine-terminal region protein</fullName>
    </submittedName>
</protein>
<dbReference type="Gene3D" id="3.10.490.20">
    <property type="match status" value="1"/>
</dbReference>
<evidence type="ECO:0000256" key="10">
    <source>
        <dbReference type="ARBA" id="ARBA00023017"/>
    </source>
</evidence>
<dbReference type="Pfam" id="PF12774">
    <property type="entry name" value="AAA_6"/>
    <property type="match status" value="1"/>
</dbReference>
<dbReference type="FunFam" id="1.10.287.2620:FF:000001">
    <property type="entry name" value="Cytoplasmic dynein heavy chain 1"/>
    <property type="match status" value="1"/>
</dbReference>
<keyword evidence="13" id="KW-0505">Motor protein</keyword>
<feature type="coiled-coil region" evidence="16">
    <location>
        <begin position="1593"/>
        <end position="1620"/>
    </location>
</feature>
<accession>I7M304</accession>
<keyword evidence="14" id="KW-0206">Cytoskeleton</keyword>
<dbReference type="FunFam" id="1.20.58.1120:FF:000007">
    <property type="entry name" value="Dynein heavy chain 4"/>
    <property type="match status" value="1"/>
</dbReference>
<dbReference type="InterPro" id="IPR042222">
    <property type="entry name" value="Dynein_2_N"/>
</dbReference>
<proteinExistence type="inferred from homology"/>
<feature type="coiled-coil region" evidence="16">
    <location>
        <begin position="3570"/>
        <end position="3626"/>
    </location>
</feature>
<dbReference type="Gene3D" id="1.10.8.710">
    <property type="match status" value="1"/>
</dbReference>
<dbReference type="GO" id="GO:0005930">
    <property type="term" value="C:axoneme"/>
    <property type="evidence" value="ECO:0007669"/>
    <property type="project" value="UniProtKB-SubCell"/>
</dbReference>
<keyword evidence="5" id="KW-0493">Microtubule</keyword>
<dbReference type="GO" id="GO:0045505">
    <property type="term" value="F:dynein intermediate chain binding"/>
    <property type="evidence" value="ECO:0007669"/>
    <property type="project" value="InterPro"/>
</dbReference>
<feature type="domain" description="AAA+ ATPase" evidence="19">
    <location>
        <begin position="2420"/>
        <end position="2567"/>
    </location>
</feature>
<evidence type="ECO:0000256" key="13">
    <source>
        <dbReference type="ARBA" id="ARBA00023175"/>
    </source>
</evidence>
<dbReference type="InterPro" id="IPR027417">
    <property type="entry name" value="P-loop_NTPase"/>
</dbReference>
<dbReference type="KEGG" id="tet:TTHERM_00565600"/>
<dbReference type="FunFam" id="3.40.50.300:FF:000362">
    <property type="entry name" value="Dynein, axonemal, heavy chain 6"/>
    <property type="match status" value="1"/>
</dbReference>
<dbReference type="GO" id="GO:0005524">
    <property type="term" value="F:ATP binding"/>
    <property type="evidence" value="ECO:0007669"/>
    <property type="project" value="UniProtKB-KW"/>
</dbReference>
<evidence type="ECO:0000256" key="15">
    <source>
        <dbReference type="ARBA" id="ARBA00023273"/>
    </source>
</evidence>
<dbReference type="InParanoid" id="I7M304"/>
<dbReference type="Gene3D" id="1.20.58.1120">
    <property type="match status" value="1"/>
</dbReference>
<evidence type="ECO:0000259" key="19">
    <source>
        <dbReference type="SMART" id="SM00382"/>
    </source>
</evidence>
<sequence>MNRKQLFGDENPDDDKRISSGDQPVQNIKIITKTQSQGGFGINNLAGRLYDKGFNLKTMPSVKRDANSYQDKVLTANLTNLQNRKTKLVPLIYQPQSVVLHNGKRVHAVVMPGGQLEQDGFNQSQMGTTSYGGSGALTQFGSTQQPNFFRQTAKSTFNGQFKLNFGQQNDDGAPQSRGMQIQSAQKSLRGESQPPLENEIQPLNKSRTDNMDFKNFMYKTHELFPQNPLESGQKVQISQSQNKLPPIDRSQLGSAQQQNNNNINLGSTQVGFKGSFMEADKAFLKINGFSDVEMDRTKRLVGRISGKQNIDQRYRNTMGQTGGFGSFKKKKTDEEELDQNQQHPLPDYKGEFTVVQSEEQQNQLGANFEKKGRNPKLDLYIELILKNVVHVHEFQYLIRDDKDKDDDDPYNLIVADYKDIKAKEKAGTLKEFYTISKKGLTHYINGKPVEFIGLAVWMKEREHYDQIKSLKFFTKFRKWKTLKMWRKNVIKHKTATCAKALNEKLFILNKTFRDTILQFRSNTYDMMESQRFISVDNNSYTGADSTYTLDEFKNLQEQTRKKITDKIQEYSKKCRTIVKSGFDESLNELRRNVYMANNEEDYQNSRKQNQNFFRLKESAYENLGFSDNMNYEQRSELRKVCTKFLRFSYLVDFLAMESLSNIFKYSVAELENKLTCLVDEDFFYEQQKLKNNQNMNNDPLFLVEINPGFEPIPDDATVIEPIKEFMPKPFGEDTEKQFNILHHVRLKEPKKKTEEQKAADAAKKKPKKQNEDGEDEEEEEDDEDEEGVVPDENRTYNRKIVPTITEKWIRISPDRETIISDILRCIAEGTNSIQAFERWSRHDDMTIYVSVLEEWDDMVGDDWEHPDTNYLNPQDWIDGGSPQDKFQKTFRELISSAFSRCDSFIKDSFHKYLIEYWENEQIDLNIFRNEKLLNPGESFNWTLRKLTDQKEVYEKEFPDQKDLGLLRLDFKTLRKKIINFPNEIIKKFSLFMPEMIRLRNIEVKDWMNNATNLFKGGGANIDEFVKRSNNLKIVQRQLPKYKQKFSDIQHIRNIIIENKFDMKKEDVSAIIDTQNVQKRLEQTILSAEELAERNIENYIRDVKEDLIPKLIKEVGELDSQIQNKKYLSEELDINVAIKELEGLYNDAKKLEDNSKLYNHYEHTLGLPISRFEDLEMLLQDANLRYLMWKSLKEWKELISGWVDGKFKDINTEEIKNKAEYYSKIVARCDKKLPQNAILTELKKLVTDFRNTMPIVLALRNENLKDYHWRDIKKIIGEFEINDEFTLKKLIDMKVVDFMEEIQEISIQATQEASLEKQFQEISEKWNKQEFTLAPYKHHQPRTKDAYVLDQLDELFAAIDEYLANLNNILGSRYLKKIREEVEKFQKNVLYSQECIDDMLAVQKNWIYLENIFSSNEIKSKLREETQQFEGVDKFFKNQMSKANKGQGKLIHKFIIQPSKSTAAAAPQPAEAQKDQKEGDKKEVKTQKNDTLSQWRKHKDTLNSIQKALDDYLEDKRGEFPRFYFLSNDELIEILAKAGDIEAIQRNLKKCFDGIHRLNIDSNNSIKGMISPEGETIEFNKFFTAKGEVEKWLLQVQEQMRESLKKAIKKGKQDIDKDNKERKDWVLQHPAQVVATVSNIMWTQSTEIFIQQQGDADADNPLENWYKINIQQLQELTALITQGLDPLKHKSIVALITQDVHARDIVYKLWEEGTCSVNDFEWQKQLRYYYYEEPENEVQVKQVNAKIKYGNEYLGATTRLVITPLTDRCWITITGALNIKLGAAPAGPAGTGKTESTKDLAKALGVFCVVFNCSDQIEYQMMGRLFSGLAQQGAWACLDEFNRIDIEVLSVIAQQLLTIRQALMKGIKDDEKFLFVDRMIPLKADGYGVFITMNPGYAGRTELPDNLKILFRPVSMMIPDYRLIAEIMLFAEGFVNANPLSKKMVQLYTLSSQQLSQQDHYDFGMRAVKSVLVMAGALKRAQPDLKEDVVLIRAMRDSNVPKFLKDDLPLFSALIQDLFPNEQIPDPDYGELPQQIDQSFERLNYQKVEELKHKVIQLFETFNVRFGVMLVGATTSGKTACFRTLADSMSQLRKRGSKDNRFQEVKTHILNPKCITMGELYGQVNPNTQEWQDGLASQIMREAASDETELRQWVVFDGPVDALWIENMNTVLDDNMMLCLANGQRIKLRTQMRMLFEVQDLRVASPATVSRCGMVYLMYENLGWRPFVQSWIEKKFTTKLDLNDQVEVEEVLSKELRTHLYTLFDEKVDFFIDHIRKMKEPIATCDLQLVNSLCNLIECFISEEYGFKKNERPDFKKRYLDHAFAFAFIWSMCSTVNELNYDKLDILIRDKFPLCIFPNQGTVYSFFLDVGSQQHNDLTFRHWNDKTPEFVYDKEIPYFNLLVPTLDTVRYSFFTEWLLSFKKHMYLTGMSGTGKSVILSTILTQISETRNVDHFSLIFSAQTSSKVTQLTIEGKLEKIKKTLLGAKPNRKTAVFIDDINMPSVEEYGAQPPIELLRFLVDKGGLYDRKERFWKDIQDTILCICSAPPGGGRSMLTPRFTRHFNLLCVPQPTRDILFKIFESLLTGFFNTGFPDTVKRMADAIVNGTIDVYQTIAIELKAKPSKFHYTFNLRDVSKVFQGIMMTTPYGGVRDENSATKLWIHEVQRVFHDRLINDEDRDWFYEYIMQLLGRHFKSRLQKSEIFGSQQIVFSDILRLDLERKEYEDVTDKMQKVIRVLDDKQDEYNSSTTNNKMNLVFFDACIYHILRILRVLRSPRGNAMLIGVGGSGKQSLTKLATFMLEYKLSLLEITKGFDSEKFRDFIKELMKDSGGAQGKGTTFIFTDNQIVYESFLEDINNILNSGEVPNLWQQEDKDALISDVREINKKLRRAEDPDTIYKTFVERVRNNLHIVLCMSPVGDALRVRHRKFPSLVDCCALDWFSPWPSEALISVATSILSNDQNFPTPNTITKEELIEQVAFMCKEVHIQASKQAEVFEQQLKRKVYYTPKSYLDLIKLYQKALSDKRAEFITNQSRLSSGLTKLEQANKSVAQLQIDLTELKPQLEEKTIQVNEKLREVEKDSNIAAEKEAVVQEEAEKVQKQADRIQLISDEAQAELNKVMPELEAAMQAVQNLDKSALSTLRGMANPPQQATITFEAVAALMGEKKTDWASVKQIFLMDVPKFIDKMIGFDKDNISEDRLKKLNKVLAKPEFNLEDIKKNLSYAHGLASFCLAMKVYADVNSKVKPKKIEVARLNNELNAVKSELYEKESELKKVKDNVQRLQMETQMMVKQREELETNKELTEQRLDRAQKLIQLTADEQKRWEKTVVRLGGEIENLFGDVFLSTAQISYNGPFTGVYRKELNTNWLTMIREKNIPTSEQYNLIKTLGDPMLLREWVIQGLPSDQVSQENSIFAVKGFRWPLLIDPQLQANKWIKNMEKQNKLSIFKFSTPKFLDIVKLQVENGYPILIEDVDSAIDPSIDSVVNKEFSEVDGRLQLKLGGKDINYHKDFALYMTTKKPNPQYLPEIFIKVNVINFTATFEGLEDQLLADVVKNEKPEVEHQRDENVLKLATFQKQIIQSEKEILRLLAEAKAEKILDDVNLIKTLQNAKEMAEEINQQIAKSMEIEKSIDATRSSYKSVSIRGSILFFVIKDLSLIDPMYQYSLQYISKLFNQAMQSSEQSDDFEQRLKILIENITKTIYTNVTRGLFEKDKLIFSFLIATSINKHANILNEDIWRILLRGAGLFDKSKQPPNPDKVMIQPLSWDLAYSLELDFPDQFKGFTKHISQKLSLWKEYQTSEDPLSKKLPEEWHTKLDEFEKIVVLKIFRPEKIMFAISNYVQYYLGKFYVEQPSVTMERIHADSDISTPIIFVLSQGADPTTSILSFAQQREMNEKLKIISLGQGQGKKASILIEEAKREGNWICLLNCHLARTWMPDLELIIERIPESENVSSDFRIFLTSMPASYFPVSVLQNGIKITTEPPRGFKANLKRSWDNLTDEFLNDCTKADVFHKLTWGLTFFHAIIQERRKFGPLGWNIRYEFNDSDLETSTTVMRKLLDEQESIPWDALLFVTGEINYGGRVTDDWDRRCLATILKKFYVKEALEGTYQFSDSPVYKIPRIGNIEQYRAYIESLPLNEDPSVFGMNENANIAYQGQESTKMIETILSIQPRMTSASAGKTPDQIVLDLKKSLEEQTPQLLNKDDGNKELFEKDENDLIPSLSTVLLQEMTKFNLLISTVNRTLADLGKAIDGDIVMSSDLDQTYNSLLNNQVPKQWEKVSYPSLKPLASWIIDLRERVQFMAKWLKESTPFCYWISGFFFPQGFLTGVLQTYARSHKIPIDELQFSFRILDFDKEQVTTKPTDGVNIYGLYLEGAQWDRRRKTILDAAPVNQIINYNMYQFLNITIESNKLLHASALFIKPQLELVFFQQLVSQQIMYLLQTFLLLIKIQISGFQEELLYFANQINDLRQSKKNKIIQINKQILILQKITILIFVQFYSTQVYIYFLLFIFSNEAIRDKQYQISNHYQFYKFINTQKFSILKLQKQTFYQFAYIQLTKDNQSIN</sequence>
<dbReference type="Pfam" id="PF12777">
    <property type="entry name" value="MT"/>
    <property type="match status" value="1"/>
</dbReference>
<dbReference type="RefSeq" id="XP_001022060.2">
    <property type="nucleotide sequence ID" value="XM_001022060.3"/>
</dbReference>
<dbReference type="InterPro" id="IPR035699">
    <property type="entry name" value="AAA_6"/>
</dbReference>
<dbReference type="InterPro" id="IPR026983">
    <property type="entry name" value="DHC"/>
</dbReference>
<dbReference type="Proteomes" id="UP000009168">
    <property type="component" value="Unassembled WGS sequence"/>
</dbReference>
<dbReference type="InterPro" id="IPR043157">
    <property type="entry name" value="Dynein_AAA1S"/>
</dbReference>
<reference evidence="21" key="1">
    <citation type="journal article" date="2006" name="PLoS Biol.">
        <title>Macronuclear genome sequence of the ciliate Tetrahymena thermophila, a model eukaryote.</title>
        <authorList>
            <person name="Eisen J.A."/>
            <person name="Coyne R.S."/>
            <person name="Wu M."/>
            <person name="Wu D."/>
            <person name="Thiagarajan M."/>
            <person name="Wortman J.R."/>
            <person name="Badger J.H."/>
            <person name="Ren Q."/>
            <person name="Amedeo P."/>
            <person name="Jones K.M."/>
            <person name="Tallon L.J."/>
            <person name="Delcher A.L."/>
            <person name="Salzberg S.L."/>
            <person name="Silva J.C."/>
            <person name="Haas B.J."/>
            <person name="Majoros W.H."/>
            <person name="Farzad M."/>
            <person name="Carlton J.M."/>
            <person name="Smith R.K. Jr."/>
            <person name="Garg J."/>
            <person name="Pearlman R.E."/>
            <person name="Karrer K.M."/>
            <person name="Sun L."/>
            <person name="Manning G."/>
            <person name="Elde N.C."/>
            <person name="Turkewitz A.P."/>
            <person name="Asai D.J."/>
            <person name="Wilkes D.E."/>
            <person name="Wang Y."/>
            <person name="Cai H."/>
            <person name="Collins K."/>
            <person name="Stewart B.A."/>
            <person name="Lee S.R."/>
            <person name="Wilamowska K."/>
            <person name="Weinberg Z."/>
            <person name="Ruzzo W.L."/>
            <person name="Wloga D."/>
            <person name="Gaertig J."/>
            <person name="Frankel J."/>
            <person name="Tsao C.-C."/>
            <person name="Gorovsky M.A."/>
            <person name="Keeling P.J."/>
            <person name="Waller R.F."/>
            <person name="Patron N.J."/>
            <person name="Cherry J.M."/>
            <person name="Stover N.A."/>
            <person name="Krieger C.J."/>
            <person name="del Toro C."/>
            <person name="Ryder H.F."/>
            <person name="Williamson S.C."/>
            <person name="Barbeau R.A."/>
            <person name="Hamilton E.P."/>
            <person name="Orias E."/>
        </authorList>
    </citation>
    <scope>NUCLEOTIDE SEQUENCE [LARGE SCALE GENOMIC DNA]</scope>
    <source>
        <strain evidence="21">SB210</strain>
    </source>
</reference>
<feature type="region of interest" description="Disordered" evidence="17">
    <location>
        <begin position="1461"/>
        <end position="1494"/>
    </location>
</feature>
<dbReference type="Gene3D" id="3.20.180.20">
    <property type="entry name" value="Dynein heavy chain, N-terminal domain 2"/>
    <property type="match status" value="1"/>
</dbReference>
<evidence type="ECO:0000256" key="3">
    <source>
        <dbReference type="ARBA" id="ARBA00008887"/>
    </source>
</evidence>
<comment type="subcellular location">
    <subcellularLocation>
        <location evidence="1">Cell projection</location>
        <location evidence="1">Cilium</location>
        <location evidence="1">Flagellum</location>
    </subcellularLocation>
    <subcellularLocation>
        <location evidence="2">Cytoplasm</location>
        <location evidence="2">Cytoskeleton</location>
        <location evidence="2">Cilium axoneme</location>
    </subcellularLocation>
</comment>
<dbReference type="Gene3D" id="1.10.8.720">
    <property type="entry name" value="Region D6 of dynein motor"/>
    <property type="match status" value="1"/>
</dbReference>
<keyword evidence="18" id="KW-0472">Membrane</keyword>
<keyword evidence="4" id="KW-0963">Cytoplasm</keyword>
<dbReference type="Gene3D" id="1.20.920.30">
    <property type="match status" value="1"/>
</dbReference>
<dbReference type="Gene3D" id="1.20.920.20">
    <property type="match status" value="1"/>
</dbReference>
<feature type="compositionally biased region" description="Polar residues" evidence="17">
    <location>
        <begin position="177"/>
        <end position="186"/>
    </location>
</feature>
<feature type="coiled-coil region" evidence="16">
    <location>
        <begin position="3059"/>
        <end position="3114"/>
    </location>
</feature>
<evidence type="ECO:0000256" key="5">
    <source>
        <dbReference type="ARBA" id="ARBA00022701"/>
    </source>
</evidence>
<evidence type="ECO:0000313" key="20">
    <source>
        <dbReference type="EMBL" id="EAS01815.2"/>
    </source>
</evidence>
<evidence type="ECO:0000256" key="16">
    <source>
        <dbReference type="SAM" id="Coils"/>
    </source>
</evidence>
<feature type="domain" description="AAA+ ATPase" evidence="19">
    <location>
        <begin position="1778"/>
        <end position="1921"/>
    </location>
</feature>
<feature type="compositionally biased region" description="Acidic residues" evidence="17">
    <location>
        <begin position="772"/>
        <end position="789"/>
    </location>
</feature>
<keyword evidence="18" id="KW-1133">Transmembrane helix</keyword>
<dbReference type="FunFam" id="1.20.920.30:FF:000005">
    <property type="entry name" value="Dynein, axonemal, heavy chain 2"/>
    <property type="match status" value="1"/>
</dbReference>
<keyword evidence="6" id="KW-0677">Repeat</keyword>
<feature type="compositionally biased region" description="Basic and acidic residues" evidence="17">
    <location>
        <begin position="1471"/>
        <end position="1487"/>
    </location>
</feature>
<evidence type="ECO:0000256" key="2">
    <source>
        <dbReference type="ARBA" id="ARBA00004430"/>
    </source>
</evidence>
<dbReference type="Pfam" id="PF12780">
    <property type="entry name" value="AAA_8"/>
    <property type="match status" value="1"/>
</dbReference>
<gene>
    <name evidence="20" type="ORF">TTHERM_00565600</name>
</gene>
<dbReference type="InterPro" id="IPR042219">
    <property type="entry name" value="AAA_lid_11_sf"/>
</dbReference>
<dbReference type="Pfam" id="PF17852">
    <property type="entry name" value="Dynein_AAA_lid"/>
    <property type="match status" value="1"/>
</dbReference>
<dbReference type="OrthoDB" id="292742at2759"/>
<name>I7M304_TETTS</name>
<dbReference type="GO" id="GO:0007018">
    <property type="term" value="P:microtubule-based movement"/>
    <property type="evidence" value="ECO:0007669"/>
    <property type="project" value="InterPro"/>
</dbReference>
<dbReference type="GeneID" id="7844063"/>
<dbReference type="GO" id="GO:0030286">
    <property type="term" value="C:dynein complex"/>
    <property type="evidence" value="ECO:0007669"/>
    <property type="project" value="UniProtKB-KW"/>
</dbReference>
<dbReference type="PANTHER" id="PTHR22878">
    <property type="entry name" value="DYNEIN HEAVY CHAIN 6, AXONEMAL-LIKE-RELATED"/>
    <property type="match status" value="1"/>
</dbReference>
<evidence type="ECO:0000256" key="7">
    <source>
        <dbReference type="ARBA" id="ARBA00022741"/>
    </source>
</evidence>
<evidence type="ECO:0000256" key="6">
    <source>
        <dbReference type="ARBA" id="ARBA00022737"/>
    </source>
</evidence>
<dbReference type="InterPro" id="IPR024743">
    <property type="entry name" value="Dynein_HC_stalk"/>
</dbReference>